<dbReference type="Ensembl" id="ENSVKKT00000025571.1">
    <property type="protein sequence ID" value="ENSVKKP00000024963.1"/>
    <property type="gene ID" value="ENSVKKG00000016429.1"/>
</dbReference>
<evidence type="ECO:0000313" key="1">
    <source>
        <dbReference type="Ensembl" id="ENSVKKP00000024963.1"/>
    </source>
</evidence>
<sequence>MPGKDLFGQLVPIIGGFQAFWLKNKTKQDPASLKFAHLALKKQNPLFCLTLATERYRKLSNDIFRKPTNNGNKDY</sequence>
<organism evidence="1 2">
    <name type="scientific">Varanus komodoensis</name>
    <name type="common">Komodo dragon</name>
    <dbReference type="NCBI Taxonomy" id="61221"/>
    <lineage>
        <taxon>Eukaryota</taxon>
        <taxon>Metazoa</taxon>
        <taxon>Chordata</taxon>
        <taxon>Craniata</taxon>
        <taxon>Vertebrata</taxon>
        <taxon>Euteleostomi</taxon>
        <taxon>Lepidosauria</taxon>
        <taxon>Squamata</taxon>
        <taxon>Bifurcata</taxon>
        <taxon>Unidentata</taxon>
        <taxon>Episquamata</taxon>
        <taxon>Toxicofera</taxon>
        <taxon>Anguimorpha</taxon>
        <taxon>Paleoanguimorpha</taxon>
        <taxon>Varanoidea</taxon>
        <taxon>Varanidae</taxon>
        <taxon>Varanus</taxon>
    </lineage>
</organism>
<reference evidence="1" key="2">
    <citation type="submission" date="2025-09" db="UniProtKB">
        <authorList>
            <consortium name="Ensembl"/>
        </authorList>
    </citation>
    <scope>IDENTIFICATION</scope>
</reference>
<dbReference type="AlphaFoldDB" id="A0A8D2Q7Q2"/>
<keyword evidence="2" id="KW-1185">Reference proteome</keyword>
<proteinExistence type="predicted"/>
<dbReference type="Proteomes" id="UP000694545">
    <property type="component" value="Unplaced"/>
</dbReference>
<evidence type="ECO:0000313" key="2">
    <source>
        <dbReference type="Proteomes" id="UP000694545"/>
    </source>
</evidence>
<accession>A0A8D2Q7Q2</accession>
<protein>
    <submittedName>
        <fullName evidence="1">Uncharacterized protein</fullName>
    </submittedName>
</protein>
<name>A0A8D2Q7Q2_VARKO</name>
<reference evidence="1" key="1">
    <citation type="submission" date="2025-08" db="UniProtKB">
        <authorList>
            <consortium name="Ensembl"/>
        </authorList>
    </citation>
    <scope>IDENTIFICATION</scope>
</reference>